<dbReference type="InterPro" id="IPR001253">
    <property type="entry name" value="TIF_eIF-1A"/>
</dbReference>
<proteinExistence type="predicted"/>
<dbReference type="SMART" id="SM00652">
    <property type="entry name" value="eIF1a"/>
    <property type="match status" value="1"/>
</dbReference>
<feature type="compositionally biased region" description="Basic residues" evidence="2">
    <location>
        <begin position="1"/>
        <end position="15"/>
    </location>
</feature>
<dbReference type="EnsemblFungi" id="MAPG_09545T0">
    <property type="protein sequence ID" value="MAPG_09545T0"/>
    <property type="gene ID" value="MAPG_09545"/>
</dbReference>
<feature type="compositionally biased region" description="Acidic residues" evidence="2">
    <location>
        <begin position="145"/>
        <end position="161"/>
    </location>
</feature>
<dbReference type="EMBL" id="ADBL01002440">
    <property type="status" value="NOT_ANNOTATED_CDS"/>
    <property type="molecule type" value="Genomic_DNA"/>
</dbReference>
<reference evidence="5" key="5">
    <citation type="submission" date="2015-06" db="UniProtKB">
        <authorList>
            <consortium name="EnsemblFungi"/>
        </authorList>
    </citation>
    <scope>IDENTIFICATION</scope>
    <source>
        <strain evidence="5">ATCC 64411</strain>
    </source>
</reference>
<dbReference type="OrthoDB" id="274995at2759"/>
<feature type="compositionally biased region" description="Basic and acidic residues" evidence="2">
    <location>
        <begin position="162"/>
        <end position="173"/>
    </location>
</feature>
<reference evidence="4" key="2">
    <citation type="submission" date="2010-05" db="EMBL/GenBank/DDBJ databases">
        <title>The Genome Sequence of Magnaporthe poae strain ATCC 64411.</title>
        <authorList>
            <consortium name="The Broad Institute Genome Sequencing Platform"/>
            <consortium name="Broad Institute Genome Sequencing Center for Infectious Disease"/>
            <person name="Ma L.-J."/>
            <person name="Dead R."/>
            <person name="Young S."/>
            <person name="Zeng Q."/>
            <person name="Koehrsen M."/>
            <person name="Alvarado L."/>
            <person name="Berlin A."/>
            <person name="Chapman S.B."/>
            <person name="Chen Z."/>
            <person name="Freedman E."/>
            <person name="Gellesch M."/>
            <person name="Goldberg J."/>
            <person name="Griggs A."/>
            <person name="Gujja S."/>
            <person name="Heilman E.R."/>
            <person name="Heiman D."/>
            <person name="Hepburn T."/>
            <person name="Howarth C."/>
            <person name="Jen D."/>
            <person name="Larson L."/>
            <person name="Mehta T."/>
            <person name="Neiman D."/>
            <person name="Pearson M."/>
            <person name="Roberts A."/>
            <person name="Saif S."/>
            <person name="Shea T."/>
            <person name="Shenoy N."/>
            <person name="Sisk P."/>
            <person name="Stolte C."/>
            <person name="Sykes S."/>
            <person name="Walk T."/>
            <person name="White J."/>
            <person name="Yandava C."/>
            <person name="Haas B."/>
            <person name="Nusbaum C."/>
            <person name="Birren B."/>
        </authorList>
    </citation>
    <scope>NUCLEOTIDE SEQUENCE</scope>
    <source>
        <strain evidence="4">ATCC 64411</strain>
    </source>
</reference>
<keyword evidence="6" id="KW-1185">Reference proteome</keyword>
<dbReference type="Gene3D" id="2.40.50.140">
    <property type="entry name" value="Nucleic acid-binding proteins"/>
    <property type="match status" value="1"/>
</dbReference>
<sequence length="173" mass="19590">MPKNKGKGGKNRRRGKNENDKEKRELDTIDLEDAEQEDLEYAQIITAYGGCKFDAVCYRPTSEAKTDWGSEKRVLHVRGKLRKKQWVNVGDIVICSKREFEPAKGDIIQKYTSDQARELKAERHIPPYVQINTADTGGDERGDDPGIEFGADDDSSEEDEGPTSKREIDIDDI</sequence>
<dbReference type="InterPro" id="IPR012340">
    <property type="entry name" value="NA-bd_OB-fold"/>
</dbReference>
<dbReference type="GO" id="GO:0003743">
    <property type="term" value="F:translation initiation factor activity"/>
    <property type="evidence" value="ECO:0007669"/>
    <property type="project" value="UniProtKB-UniRule"/>
</dbReference>
<dbReference type="AlphaFoldDB" id="A0A0C4EA86"/>
<organism evidence="5 6">
    <name type="scientific">Magnaporthiopsis poae (strain ATCC 64411 / 73-15)</name>
    <name type="common">Kentucky bluegrass fungus</name>
    <name type="synonym">Magnaporthe poae</name>
    <dbReference type="NCBI Taxonomy" id="644358"/>
    <lineage>
        <taxon>Eukaryota</taxon>
        <taxon>Fungi</taxon>
        <taxon>Dikarya</taxon>
        <taxon>Ascomycota</taxon>
        <taxon>Pezizomycotina</taxon>
        <taxon>Sordariomycetes</taxon>
        <taxon>Sordariomycetidae</taxon>
        <taxon>Magnaporthales</taxon>
        <taxon>Magnaporthaceae</taxon>
        <taxon>Magnaporthiopsis</taxon>
    </lineage>
</organism>
<evidence type="ECO:0000313" key="5">
    <source>
        <dbReference type="EnsemblFungi" id="MAPG_09545T0"/>
    </source>
</evidence>
<evidence type="ECO:0000259" key="3">
    <source>
        <dbReference type="PROSITE" id="PS50832"/>
    </source>
</evidence>
<reference evidence="5" key="4">
    <citation type="journal article" date="2015" name="G3 (Bethesda)">
        <title>Genome sequences of three phytopathogenic species of the Magnaporthaceae family of fungi.</title>
        <authorList>
            <person name="Okagaki L.H."/>
            <person name="Nunes C.C."/>
            <person name="Sailsbery J."/>
            <person name="Clay B."/>
            <person name="Brown D."/>
            <person name="John T."/>
            <person name="Oh Y."/>
            <person name="Young N."/>
            <person name="Fitzgerald M."/>
            <person name="Haas B.J."/>
            <person name="Zeng Q."/>
            <person name="Young S."/>
            <person name="Adiconis X."/>
            <person name="Fan L."/>
            <person name="Levin J.Z."/>
            <person name="Mitchell T.K."/>
            <person name="Okubara P.A."/>
            <person name="Farman M.L."/>
            <person name="Kohn L.M."/>
            <person name="Birren B."/>
            <person name="Ma L.-J."/>
            <person name="Dean R.A."/>
        </authorList>
    </citation>
    <scope>NUCLEOTIDE SEQUENCE</scope>
    <source>
        <strain evidence="5">ATCC 64411 / 73-15</strain>
    </source>
</reference>
<evidence type="ECO:0000256" key="2">
    <source>
        <dbReference type="SAM" id="MobiDB-lite"/>
    </source>
</evidence>
<feature type="region of interest" description="Disordered" evidence="2">
    <location>
        <begin position="1"/>
        <end position="29"/>
    </location>
</feature>
<dbReference type="SUPFAM" id="SSF50249">
    <property type="entry name" value="Nucleic acid-binding proteins"/>
    <property type="match status" value="1"/>
</dbReference>
<dbReference type="PROSITE" id="PS50832">
    <property type="entry name" value="S1_IF1_TYPE"/>
    <property type="match status" value="1"/>
</dbReference>
<dbReference type="STRING" id="644358.A0A0C4EA86"/>
<name>A0A0C4EA86_MAGP6</name>
<reference evidence="4" key="3">
    <citation type="submission" date="2011-03" db="EMBL/GenBank/DDBJ databases">
        <title>Annotation of Magnaporthe poae ATCC 64411.</title>
        <authorList>
            <person name="Ma L.-J."/>
            <person name="Dead R."/>
            <person name="Young S.K."/>
            <person name="Zeng Q."/>
            <person name="Gargeya S."/>
            <person name="Fitzgerald M."/>
            <person name="Haas B."/>
            <person name="Abouelleil A."/>
            <person name="Alvarado L."/>
            <person name="Arachchi H.M."/>
            <person name="Berlin A."/>
            <person name="Brown A."/>
            <person name="Chapman S.B."/>
            <person name="Chen Z."/>
            <person name="Dunbar C."/>
            <person name="Freedman E."/>
            <person name="Gearin G."/>
            <person name="Gellesch M."/>
            <person name="Goldberg J."/>
            <person name="Griggs A."/>
            <person name="Gujja S."/>
            <person name="Heiman D."/>
            <person name="Howarth C."/>
            <person name="Larson L."/>
            <person name="Lui A."/>
            <person name="MacDonald P.J.P."/>
            <person name="Mehta T."/>
            <person name="Montmayeur A."/>
            <person name="Murphy C."/>
            <person name="Neiman D."/>
            <person name="Pearson M."/>
            <person name="Priest M."/>
            <person name="Roberts A."/>
            <person name="Saif S."/>
            <person name="Shea T."/>
            <person name="Shenoy N."/>
            <person name="Sisk P."/>
            <person name="Stolte C."/>
            <person name="Sykes S."/>
            <person name="Yandava C."/>
            <person name="Wortman J."/>
            <person name="Nusbaum C."/>
            <person name="Birren B."/>
        </authorList>
    </citation>
    <scope>NUCLEOTIDE SEQUENCE</scope>
    <source>
        <strain evidence="4">ATCC 64411</strain>
    </source>
</reference>
<dbReference type="VEuPathDB" id="FungiDB:MAPG_09545"/>
<dbReference type="Proteomes" id="UP000011715">
    <property type="component" value="Unassembled WGS sequence"/>
</dbReference>
<accession>A0A0C4EA86</accession>
<evidence type="ECO:0000313" key="6">
    <source>
        <dbReference type="Proteomes" id="UP000011715"/>
    </source>
</evidence>
<gene>
    <name evidence="4" type="ORF">MAPG_09545</name>
</gene>
<feature type="domain" description="S1-like" evidence="3">
    <location>
        <begin position="72"/>
        <end position="112"/>
    </location>
</feature>
<keyword evidence="1" id="KW-0396">Initiation factor</keyword>
<reference evidence="6" key="1">
    <citation type="submission" date="2010-05" db="EMBL/GenBank/DDBJ databases">
        <title>The genome sequence of Magnaporthe poae strain ATCC 64411.</title>
        <authorList>
            <person name="Ma L.-J."/>
            <person name="Dead R."/>
            <person name="Young S."/>
            <person name="Zeng Q."/>
            <person name="Koehrsen M."/>
            <person name="Alvarado L."/>
            <person name="Berlin A."/>
            <person name="Chapman S.B."/>
            <person name="Chen Z."/>
            <person name="Freedman E."/>
            <person name="Gellesch M."/>
            <person name="Goldberg J."/>
            <person name="Griggs A."/>
            <person name="Gujja S."/>
            <person name="Heilman E.R."/>
            <person name="Heiman D."/>
            <person name="Hepburn T."/>
            <person name="Howarth C."/>
            <person name="Jen D."/>
            <person name="Larson L."/>
            <person name="Mehta T."/>
            <person name="Neiman D."/>
            <person name="Pearson M."/>
            <person name="Roberts A."/>
            <person name="Saif S."/>
            <person name="Shea T."/>
            <person name="Shenoy N."/>
            <person name="Sisk P."/>
            <person name="Stolte C."/>
            <person name="Sykes S."/>
            <person name="Walk T."/>
            <person name="White J."/>
            <person name="Yandava C."/>
            <person name="Haas B."/>
            <person name="Nusbaum C."/>
            <person name="Birren B."/>
        </authorList>
    </citation>
    <scope>NUCLEOTIDE SEQUENCE [LARGE SCALE GENOMIC DNA]</scope>
    <source>
        <strain evidence="6">ATCC 64411 / 73-15</strain>
    </source>
</reference>
<feature type="region of interest" description="Disordered" evidence="2">
    <location>
        <begin position="121"/>
        <end position="173"/>
    </location>
</feature>
<protein>
    <recommendedName>
        <fullName evidence="3">S1-like domain-containing protein</fullName>
    </recommendedName>
</protein>
<dbReference type="EMBL" id="GL876976">
    <property type="protein sequence ID" value="KLU91020.1"/>
    <property type="molecule type" value="Genomic_DNA"/>
</dbReference>
<dbReference type="GO" id="GO:0003723">
    <property type="term" value="F:RNA binding"/>
    <property type="evidence" value="ECO:0007669"/>
    <property type="project" value="InterPro"/>
</dbReference>
<dbReference type="OMA" id="RRVMMHA"/>
<dbReference type="eggNOG" id="KOG3403">
    <property type="taxonomic scope" value="Eukaryota"/>
</dbReference>
<dbReference type="InterPro" id="IPR006196">
    <property type="entry name" value="RNA-binding_domain_S1_IF1"/>
</dbReference>
<dbReference type="Pfam" id="PF01176">
    <property type="entry name" value="eIF-1a"/>
    <property type="match status" value="1"/>
</dbReference>
<keyword evidence="1" id="KW-0648">Protein biosynthesis</keyword>
<dbReference type="PANTHER" id="PTHR21668">
    <property type="entry name" value="EIF-1A"/>
    <property type="match status" value="1"/>
</dbReference>
<feature type="compositionally biased region" description="Basic and acidic residues" evidence="2">
    <location>
        <begin position="16"/>
        <end position="27"/>
    </location>
</feature>
<evidence type="ECO:0000313" key="4">
    <source>
        <dbReference type="EMBL" id="KLU91020.1"/>
    </source>
</evidence>
<evidence type="ECO:0000256" key="1">
    <source>
        <dbReference type="PROSITE-ProRule" id="PRU00181"/>
    </source>
</evidence>